<sequence>MAIYSSVNIRPVCEDKEKDFQLRRLTDKVSTDRNRDTQNQNQATVRMCRLTCRSLHLTLWRVE</sequence>
<dbReference type="Proteomes" id="UP000499080">
    <property type="component" value="Unassembled WGS sequence"/>
</dbReference>
<name>A0A4Y2KCH3_ARAVE</name>
<dbReference type="AlphaFoldDB" id="A0A4Y2KCH3"/>
<evidence type="ECO:0000313" key="2">
    <source>
        <dbReference type="Proteomes" id="UP000499080"/>
    </source>
</evidence>
<protein>
    <submittedName>
        <fullName evidence="1">Methyltransferase DDB_G0268948</fullName>
    </submittedName>
</protein>
<organism evidence="1 2">
    <name type="scientific">Araneus ventricosus</name>
    <name type="common">Orbweaver spider</name>
    <name type="synonym">Epeira ventricosa</name>
    <dbReference type="NCBI Taxonomy" id="182803"/>
    <lineage>
        <taxon>Eukaryota</taxon>
        <taxon>Metazoa</taxon>
        <taxon>Ecdysozoa</taxon>
        <taxon>Arthropoda</taxon>
        <taxon>Chelicerata</taxon>
        <taxon>Arachnida</taxon>
        <taxon>Araneae</taxon>
        <taxon>Araneomorphae</taxon>
        <taxon>Entelegynae</taxon>
        <taxon>Araneoidea</taxon>
        <taxon>Araneidae</taxon>
        <taxon>Araneus</taxon>
    </lineage>
</organism>
<dbReference type="EMBL" id="BGPR01004423">
    <property type="protein sequence ID" value="GBM99519.1"/>
    <property type="molecule type" value="Genomic_DNA"/>
</dbReference>
<comment type="caution">
    <text evidence="1">The sequence shown here is derived from an EMBL/GenBank/DDBJ whole genome shotgun (WGS) entry which is preliminary data.</text>
</comment>
<dbReference type="GO" id="GO:0008168">
    <property type="term" value="F:methyltransferase activity"/>
    <property type="evidence" value="ECO:0007669"/>
    <property type="project" value="UniProtKB-KW"/>
</dbReference>
<keyword evidence="2" id="KW-1185">Reference proteome</keyword>
<accession>A0A4Y2KCH3</accession>
<evidence type="ECO:0000313" key="1">
    <source>
        <dbReference type="EMBL" id="GBM99519.1"/>
    </source>
</evidence>
<gene>
    <name evidence="1" type="primary">DDB_G0268948_0</name>
    <name evidence="1" type="ORF">AVEN_1078_1</name>
</gene>
<proteinExistence type="predicted"/>
<dbReference type="GO" id="GO:0032259">
    <property type="term" value="P:methylation"/>
    <property type="evidence" value="ECO:0007669"/>
    <property type="project" value="UniProtKB-KW"/>
</dbReference>
<reference evidence="1 2" key="1">
    <citation type="journal article" date="2019" name="Sci. Rep.">
        <title>Orb-weaving spider Araneus ventricosus genome elucidates the spidroin gene catalogue.</title>
        <authorList>
            <person name="Kono N."/>
            <person name="Nakamura H."/>
            <person name="Ohtoshi R."/>
            <person name="Moran D.A.P."/>
            <person name="Shinohara A."/>
            <person name="Yoshida Y."/>
            <person name="Fujiwara M."/>
            <person name="Mori M."/>
            <person name="Tomita M."/>
            <person name="Arakawa K."/>
        </authorList>
    </citation>
    <scope>NUCLEOTIDE SEQUENCE [LARGE SCALE GENOMIC DNA]</scope>
</reference>
<keyword evidence="1" id="KW-0808">Transferase</keyword>
<keyword evidence="1" id="KW-0489">Methyltransferase</keyword>